<comment type="caution">
    <text evidence="2">The sequence shown here is derived from an EMBL/GenBank/DDBJ whole genome shotgun (WGS) entry which is preliminary data.</text>
</comment>
<sequence length="135" mass="15225">MKTILKLLVLAVMFTGVNSYAIEGNEDFRLHVIKNEGKQISFSLNKVKAAKVSIYEKDGTLIYFEKIKGTEDGILRTFSLEEFPEGDYLIVVENENKKLTHEISVTDKNTTLSTTAISEVYKNNLDEKNTSVASR</sequence>
<evidence type="ECO:0000313" key="2">
    <source>
        <dbReference type="EMBL" id="MBK0369063.1"/>
    </source>
</evidence>
<evidence type="ECO:0000313" key="3">
    <source>
        <dbReference type="Proteomes" id="UP000609172"/>
    </source>
</evidence>
<proteinExistence type="predicted"/>
<keyword evidence="1" id="KW-0732">Signal</keyword>
<dbReference type="Proteomes" id="UP000609172">
    <property type="component" value="Unassembled WGS sequence"/>
</dbReference>
<dbReference type="AlphaFoldDB" id="A0A934UJ36"/>
<organism evidence="2 3">
    <name type="scientific">Flavobacterium agrisoli</name>
    <dbReference type="NCBI Taxonomy" id="2793066"/>
    <lineage>
        <taxon>Bacteria</taxon>
        <taxon>Pseudomonadati</taxon>
        <taxon>Bacteroidota</taxon>
        <taxon>Flavobacteriia</taxon>
        <taxon>Flavobacteriales</taxon>
        <taxon>Flavobacteriaceae</taxon>
        <taxon>Flavobacterium</taxon>
    </lineage>
</organism>
<protein>
    <submittedName>
        <fullName evidence="2">Secretion protein</fullName>
    </submittedName>
</protein>
<evidence type="ECO:0000256" key="1">
    <source>
        <dbReference type="SAM" id="SignalP"/>
    </source>
</evidence>
<feature type="chain" id="PRO_5037389291" evidence="1">
    <location>
        <begin position="22"/>
        <end position="135"/>
    </location>
</feature>
<name>A0A934UJ36_9FLAO</name>
<gene>
    <name evidence="2" type="ORF">I5M07_04370</name>
</gene>
<dbReference type="RefSeq" id="WP_200104973.1">
    <property type="nucleotide sequence ID" value="NZ_JAEHFV010000001.1"/>
</dbReference>
<dbReference type="EMBL" id="JAEHFV010000001">
    <property type="protein sequence ID" value="MBK0369063.1"/>
    <property type="molecule type" value="Genomic_DNA"/>
</dbReference>
<keyword evidence="3" id="KW-1185">Reference proteome</keyword>
<reference evidence="2" key="1">
    <citation type="submission" date="2020-12" db="EMBL/GenBank/DDBJ databases">
        <title>Bacterial novel species Flavobacterium sp. SE-1-e isolated from soil.</title>
        <authorList>
            <person name="Jung H.-Y."/>
        </authorList>
    </citation>
    <scope>NUCLEOTIDE SEQUENCE</scope>
    <source>
        <strain evidence="2">SE-1-e</strain>
    </source>
</reference>
<feature type="signal peptide" evidence="1">
    <location>
        <begin position="1"/>
        <end position="21"/>
    </location>
</feature>
<accession>A0A934UJ36</accession>